<feature type="transmembrane region" description="Helical" evidence="5">
    <location>
        <begin position="97"/>
        <end position="116"/>
    </location>
</feature>
<feature type="transmembrane region" description="Helical" evidence="5">
    <location>
        <begin position="44"/>
        <end position="61"/>
    </location>
</feature>
<dbReference type="PANTHER" id="PTHR37422:SF13">
    <property type="entry name" value="LIPOPOLYSACCHARIDE BIOSYNTHESIS PROTEIN PA4999-RELATED"/>
    <property type="match status" value="1"/>
</dbReference>
<keyword evidence="2 5" id="KW-0812">Transmembrane</keyword>
<feature type="transmembrane region" description="Helical" evidence="5">
    <location>
        <begin position="265"/>
        <end position="285"/>
    </location>
</feature>
<evidence type="ECO:0000259" key="6">
    <source>
        <dbReference type="Pfam" id="PF04932"/>
    </source>
</evidence>
<evidence type="ECO:0000313" key="8">
    <source>
        <dbReference type="Proteomes" id="UP000063229"/>
    </source>
</evidence>
<evidence type="ECO:0000256" key="4">
    <source>
        <dbReference type="ARBA" id="ARBA00023136"/>
    </source>
</evidence>
<feature type="transmembrane region" description="Helical" evidence="5">
    <location>
        <begin position="240"/>
        <end position="259"/>
    </location>
</feature>
<dbReference type="InterPro" id="IPR051533">
    <property type="entry name" value="WaaL-like"/>
</dbReference>
<dbReference type="EMBL" id="CP014135">
    <property type="protein sequence ID" value="AMB85220.1"/>
    <property type="molecule type" value="Genomic_DNA"/>
</dbReference>
<dbReference type="AlphaFoldDB" id="A0A0X1SZL6"/>
<name>A0A0X1SZL6_PSEAA</name>
<keyword evidence="4 5" id="KW-0472">Membrane</keyword>
<dbReference type="InterPro" id="IPR007016">
    <property type="entry name" value="O-antigen_ligase-rel_domated"/>
</dbReference>
<protein>
    <recommendedName>
        <fullName evidence="6">O-antigen ligase-related domain-containing protein</fullName>
    </recommendedName>
</protein>
<sequence>MVTVLCLVLLFQIIFRVLHVINIIDWKGFTYSFEGYSGNRNALAFQILAVFAAFIGLLPMYKNKNLKFFPRISCEFLLTSVLGLMIVGLYYTSSRSGIAVMFLLLVFSCLTGMADFKIILKALIISVSIWLIVLCFPNLADSDYAALPIQVQSGFSEAPSDLVRWSLIKQSIMEWLDSPIFGQGLGYFFMRSPELIGFPIIIHNTIFWLLTETGIVGAVGFLLALFLIVKHLVVDRSNKLRSNSAILLIFCFVLMSLFHEVLYQRIFWFVFGALISVRYSAYVPLQKNKKASFLNLL</sequence>
<keyword evidence="3 5" id="KW-1133">Transmembrane helix</keyword>
<dbReference type="Proteomes" id="UP000063229">
    <property type="component" value="Chromosome"/>
</dbReference>
<accession>A0A0X1SZL6</accession>
<comment type="subcellular location">
    <subcellularLocation>
        <location evidence="1">Membrane</location>
        <topology evidence="1">Multi-pass membrane protein</topology>
    </subcellularLocation>
</comment>
<evidence type="ECO:0000256" key="5">
    <source>
        <dbReference type="SAM" id="Phobius"/>
    </source>
</evidence>
<evidence type="ECO:0000256" key="1">
    <source>
        <dbReference type="ARBA" id="ARBA00004141"/>
    </source>
</evidence>
<feature type="transmembrane region" description="Helical" evidence="5">
    <location>
        <begin position="206"/>
        <end position="228"/>
    </location>
</feature>
<proteinExistence type="predicted"/>
<evidence type="ECO:0000313" key="7">
    <source>
        <dbReference type="EMBL" id="AMB85220.1"/>
    </source>
</evidence>
<feature type="transmembrane region" description="Helical" evidence="5">
    <location>
        <begin position="73"/>
        <end position="91"/>
    </location>
</feature>
<gene>
    <name evidence="7" type="ORF">AWM79_07850</name>
</gene>
<dbReference type="KEGG" id="pagb:AWM79_07850"/>
<dbReference type="STRING" id="46677.AWM79_07850"/>
<organism evidence="7 8">
    <name type="scientific">Pseudomonas agarici</name>
    <dbReference type="NCBI Taxonomy" id="46677"/>
    <lineage>
        <taxon>Bacteria</taxon>
        <taxon>Pseudomonadati</taxon>
        <taxon>Pseudomonadota</taxon>
        <taxon>Gammaproteobacteria</taxon>
        <taxon>Pseudomonadales</taxon>
        <taxon>Pseudomonadaceae</taxon>
        <taxon>Pseudomonas</taxon>
    </lineage>
</organism>
<dbReference type="PANTHER" id="PTHR37422">
    <property type="entry name" value="TEICHURONIC ACID BIOSYNTHESIS PROTEIN TUAE"/>
    <property type="match status" value="1"/>
</dbReference>
<reference evidence="7 8" key="1">
    <citation type="submission" date="2016-01" db="EMBL/GenBank/DDBJ databases">
        <authorList>
            <person name="McClelland M."/>
            <person name="Jain A."/>
            <person name="Saraogi P."/>
            <person name="Mendelson R."/>
            <person name="Westerman R."/>
            <person name="SanMiguel P."/>
            <person name="Csonka L."/>
        </authorList>
    </citation>
    <scope>NUCLEOTIDE SEQUENCE [LARGE SCALE GENOMIC DNA]</scope>
    <source>
        <strain evidence="7 8">NCPPB 2472</strain>
    </source>
</reference>
<dbReference type="Pfam" id="PF04932">
    <property type="entry name" value="Wzy_C"/>
    <property type="match status" value="1"/>
</dbReference>
<feature type="domain" description="O-antigen ligase-related" evidence="6">
    <location>
        <begin position="82"/>
        <end position="222"/>
    </location>
</feature>
<evidence type="ECO:0000256" key="3">
    <source>
        <dbReference type="ARBA" id="ARBA00022989"/>
    </source>
</evidence>
<dbReference type="GO" id="GO:0016020">
    <property type="term" value="C:membrane"/>
    <property type="evidence" value="ECO:0007669"/>
    <property type="project" value="UniProtKB-SubCell"/>
</dbReference>
<feature type="transmembrane region" description="Helical" evidence="5">
    <location>
        <begin position="123"/>
        <end position="140"/>
    </location>
</feature>
<keyword evidence="8" id="KW-1185">Reference proteome</keyword>
<evidence type="ECO:0000256" key="2">
    <source>
        <dbReference type="ARBA" id="ARBA00022692"/>
    </source>
</evidence>